<dbReference type="HAMAP" id="MF_00182">
    <property type="entry name" value="Formyl_trans"/>
    <property type="match status" value="1"/>
</dbReference>
<keyword evidence="4 5" id="KW-0648">Protein biosynthesis</keyword>
<feature type="domain" description="Formyl transferase C-terminal" evidence="8">
    <location>
        <begin position="204"/>
        <end position="302"/>
    </location>
</feature>
<evidence type="ECO:0000259" key="7">
    <source>
        <dbReference type="Pfam" id="PF00551"/>
    </source>
</evidence>
<dbReference type="EC" id="2.1.2.9" evidence="2 5"/>
<feature type="region of interest" description="Disordered" evidence="6">
    <location>
        <begin position="279"/>
        <end position="440"/>
    </location>
</feature>
<protein>
    <recommendedName>
        <fullName evidence="2 5">Methionyl-tRNA formyltransferase</fullName>
        <ecNumber evidence="2 5">2.1.2.9</ecNumber>
    </recommendedName>
</protein>
<feature type="domain" description="Formyl transferase N-terminal" evidence="7">
    <location>
        <begin position="1"/>
        <end position="179"/>
    </location>
</feature>
<dbReference type="GO" id="GO:0005829">
    <property type="term" value="C:cytosol"/>
    <property type="evidence" value="ECO:0007669"/>
    <property type="project" value="TreeGrafter"/>
</dbReference>
<dbReference type="Gene3D" id="3.40.50.12230">
    <property type="match status" value="1"/>
</dbReference>
<evidence type="ECO:0000256" key="1">
    <source>
        <dbReference type="ARBA" id="ARBA00010699"/>
    </source>
</evidence>
<dbReference type="CDD" id="cd08704">
    <property type="entry name" value="Met_tRNA_FMT_C"/>
    <property type="match status" value="1"/>
</dbReference>
<dbReference type="Pfam" id="PF00551">
    <property type="entry name" value="Formyl_trans_N"/>
    <property type="match status" value="1"/>
</dbReference>
<keyword evidence="3 5" id="KW-0808">Transferase</keyword>
<comment type="similarity">
    <text evidence="1 5">Belongs to the Fmt family.</text>
</comment>
<comment type="caution">
    <text evidence="9">The sequence shown here is derived from an EMBL/GenBank/DDBJ whole genome shotgun (WGS) entry which is preliminary data.</text>
</comment>
<dbReference type="GO" id="GO:0004479">
    <property type="term" value="F:methionyl-tRNA formyltransferase activity"/>
    <property type="evidence" value="ECO:0007669"/>
    <property type="project" value="UniProtKB-UniRule"/>
</dbReference>
<evidence type="ECO:0000256" key="5">
    <source>
        <dbReference type="HAMAP-Rule" id="MF_00182"/>
    </source>
</evidence>
<accession>A0A1V3WEN5</accession>
<sequence>MRIVFAGTPEPALPALRRLIDSPRHDVVAVLTRPDAASGRRGRPEPSPVAREALDRGIPVLRPSRPNSPEFVAELSKLAPQCCAVVAYGALLGDALLAIPPYGWVNLHFSLLPAWRGAAPVQAAIAAGDTITGATTFQIEPSLDSGPVYGVVTEAIRPTDTAGDLLERLAVSGAALLSATLDGIADQTLTPRPQPADGVSLAPKITVEQARVRWELPAAVVERRIRAVTPNPGAWTLIGDLRVKLGPVQLDGAPRPPELLPPGAIHVDRTTVWIGTGSEPVRLGQIQPPGKKPMQAADWARGPGSTPARGPHDRQAPTFPNRRTRPSPPATGPGTRRGIRRTVRGNQPGRLRKPGPARAATGTRHHRTRRCLRHRADLRHLPDQGPARRGHRCGSGTGTGGDRPGPARPAPAGHLSAAAHPSRQPRRGVYHGRPGGHRIRFCPSRIRQRCAANHRRP</sequence>
<dbReference type="Pfam" id="PF02911">
    <property type="entry name" value="Formyl_trans_C"/>
    <property type="match status" value="1"/>
</dbReference>
<dbReference type="SUPFAM" id="SSF53328">
    <property type="entry name" value="Formyltransferase"/>
    <property type="match status" value="1"/>
</dbReference>
<feature type="compositionally biased region" description="Basic residues" evidence="6">
    <location>
        <begin position="423"/>
        <end position="440"/>
    </location>
</feature>
<dbReference type="CDD" id="cd08646">
    <property type="entry name" value="FMT_core_Met-tRNA-FMT_N"/>
    <property type="match status" value="1"/>
</dbReference>
<gene>
    <name evidence="5 9" type="primary">fmt</name>
    <name evidence="9" type="ORF">BZL30_8952</name>
</gene>
<evidence type="ECO:0000256" key="6">
    <source>
        <dbReference type="SAM" id="MobiDB-lite"/>
    </source>
</evidence>
<dbReference type="InterPro" id="IPR002376">
    <property type="entry name" value="Formyl_transf_N"/>
</dbReference>
<evidence type="ECO:0000259" key="8">
    <source>
        <dbReference type="Pfam" id="PF02911"/>
    </source>
</evidence>
<dbReference type="NCBIfam" id="TIGR00460">
    <property type="entry name" value="fmt"/>
    <property type="match status" value="1"/>
</dbReference>
<dbReference type="InterPro" id="IPR005794">
    <property type="entry name" value="Fmt"/>
</dbReference>
<dbReference type="InterPro" id="IPR011034">
    <property type="entry name" value="Formyl_transferase-like_C_sf"/>
</dbReference>
<evidence type="ECO:0000313" key="9">
    <source>
        <dbReference type="EMBL" id="OOK64886.1"/>
    </source>
</evidence>
<organism evidence="9 10">
    <name type="scientific">Mycobacterium kansasii</name>
    <dbReference type="NCBI Taxonomy" id="1768"/>
    <lineage>
        <taxon>Bacteria</taxon>
        <taxon>Bacillati</taxon>
        <taxon>Actinomycetota</taxon>
        <taxon>Actinomycetes</taxon>
        <taxon>Mycobacteriales</taxon>
        <taxon>Mycobacteriaceae</taxon>
        <taxon>Mycobacterium</taxon>
    </lineage>
</organism>
<dbReference type="FunFam" id="3.40.50.12230:FF:000001">
    <property type="entry name" value="Methionyl-tRNA formyltransferase"/>
    <property type="match status" value="1"/>
</dbReference>
<dbReference type="AlphaFoldDB" id="A0A1V3WEN5"/>
<dbReference type="InterPro" id="IPR005793">
    <property type="entry name" value="Formyl_trans_C"/>
</dbReference>
<feature type="compositionally biased region" description="Basic residues" evidence="6">
    <location>
        <begin position="363"/>
        <end position="373"/>
    </location>
</feature>
<dbReference type="InterPro" id="IPR041711">
    <property type="entry name" value="Met-tRNA-FMT_N"/>
</dbReference>
<reference evidence="9 10" key="1">
    <citation type="submission" date="2017-02" db="EMBL/GenBank/DDBJ databases">
        <title>Complete genome sequences of Mycobacterium kansasii strains isolated from rhesus macaques.</title>
        <authorList>
            <person name="Panda A."/>
            <person name="Nagaraj S."/>
            <person name="Zhao X."/>
            <person name="Tettelin H."/>
            <person name="Detolla L.J."/>
        </authorList>
    </citation>
    <scope>NUCLEOTIDE SEQUENCE [LARGE SCALE GENOMIC DNA]</scope>
    <source>
        <strain evidence="9 10">11-3813</strain>
    </source>
</reference>
<feature type="binding site" evidence="5">
    <location>
        <begin position="110"/>
        <end position="113"/>
    </location>
    <ligand>
        <name>(6S)-5,6,7,8-tetrahydrofolate</name>
        <dbReference type="ChEBI" id="CHEBI:57453"/>
    </ligand>
</feature>
<comment type="catalytic activity">
    <reaction evidence="5">
        <text>L-methionyl-tRNA(fMet) + (6R)-10-formyltetrahydrofolate = N-formyl-L-methionyl-tRNA(fMet) + (6S)-5,6,7,8-tetrahydrofolate + H(+)</text>
        <dbReference type="Rhea" id="RHEA:24380"/>
        <dbReference type="Rhea" id="RHEA-COMP:9952"/>
        <dbReference type="Rhea" id="RHEA-COMP:9953"/>
        <dbReference type="ChEBI" id="CHEBI:15378"/>
        <dbReference type="ChEBI" id="CHEBI:57453"/>
        <dbReference type="ChEBI" id="CHEBI:78530"/>
        <dbReference type="ChEBI" id="CHEBI:78844"/>
        <dbReference type="ChEBI" id="CHEBI:195366"/>
        <dbReference type="EC" id="2.1.2.9"/>
    </reaction>
</comment>
<dbReference type="SUPFAM" id="SSF50486">
    <property type="entry name" value="FMT C-terminal domain-like"/>
    <property type="match status" value="1"/>
</dbReference>
<dbReference type="InterPro" id="IPR036477">
    <property type="entry name" value="Formyl_transf_N_sf"/>
</dbReference>
<feature type="compositionally biased region" description="Gly residues" evidence="6">
    <location>
        <begin position="393"/>
        <end position="403"/>
    </location>
</feature>
<dbReference type="PANTHER" id="PTHR11138">
    <property type="entry name" value="METHIONYL-TRNA FORMYLTRANSFERASE"/>
    <property type="match status" value="1"/>
</dbReference>
<dbReference type="EMBL" id="MVBM01000011">
    <property type="protein sequence ID" value="OOK64886.1"/>
    <property type="molecule type" value="Genomic_DNA"/>
</dbReference>
<evidence type="ECO:0000256" key="4">
    <source>
        <dbReference type="ARBA" id="ARBA00022917"/>
    </source>
</evidence>
<proteinExistence type="inferred from homology"/>
<dbReference type="PANTHER" id="PTHR11138:SF5">
    <property type="entry name" value="METHIONYL-TRNA FORMYLTRANSFERASE, MITOCHONDRIAL"/>
    <property type="match status" value="1"/>
</dbReference>
<evidence type="ECO:0000256" key="3">
    <source>
        <dbReference type="ARBA" id="ARBA00022679"/>
    </source>
</evidence>
<evidence type="ECO:0000256" key="2">
    <source>
        <dbReference type="ARBA" id="ARBA00012261"/>
    </source>
</evidence>
<name>A0A1V3WEN5_MYCKA</name>
<dbReference type="InterPro" id="IPR044135">
    <property type="entry name" value="Met-tRNA-FMT_C"/>
</dbReference>
<evidence type="ECO:0000313" key="10">
    <source>
        <dbReference type="Proteomes" id="UP000189229"/>
    </source>
</evidence>
<comment type="function">
    <text evidence="5">Attaches a formyl group to the free amino group of methionyl-tRNA(fMet). The formyl group appears to play a dual role in the initiator identity of N-formylmethionyl-tRNA by promoting its recognition by IF2 and preventing the misappropriation of this tRNA by the elongation apparatus.</text>
</comment>
<dbReference type="Proteomes" id="UP000189229">
    <property type="component" value="Unassembled WGS sequence"/>
</dbReference>